<keyword evidence="9" id="KW-1185">Reference proteome</keyword>
<dbReference type="InterPro" id="IPR000719">
    <property type="entry name" value="Prot_kinase_dom"/>
</dbReference>
<dbReference type="InterPro" id="IPR017441">
    <property type="entry name" value="Protein_kinase_ATP_BS"/>
</dbReference>
<dbReference type="GO" id="GO:0004714">
    <property type="term" value="F:transmembrane receptor protein tyrosine kinase activity"/>
    <property type="evidence" value="ECO:0007669"/>
    <property type="project" value="InterPro"/>
</dbReference>
<dbReference type="Pfam" id="PF14299">
    <property type="entry name" value="PP2"/>
    <property type="match status" value="1"/>
</dbReference>
<dbReference type="Gene3D" id="3.30.200.20">
    <property type="entry name" value="Phosphorylase Kinase, domain 1"/>
    <property type="match status" value="1"/>
</dbReference>
<dbReference type="Proteomes" id="UP000245207">
    <property type="component" value="Unassembled WGS sequence"/>
</dbReference>
<proteinExistence type="predicted"/>
<dbReference type="InterPro" id="IPR045272">
    <property type="entry name" value="ANXUR1/2-like"/>
</dbReference>
<feature type="binding site" evidence="6">
    <location>
        <position position="56"/>
    </location>
    <ligand>
        <name>ATP</name>
        <dbReference type="ChEBI" id="CHEBI:30616"/>
    </ligand>
</feature>
<organism evidence="8 9">
    <name type="scientific">Artemisia annua</name>
    <name type="common">Sweet wormwood</name>
    <dbReference type="NCBI Taxonomy" id="35608"/>
    <lineage>
        <taxon>Eukaryota</taxon>
        <taxon>Viridiplantae</taxon>
        <taxon>Streptophyta</taxon>
        <taxon>Embryophyta</taxon>
        <taxon>Tracheophyta</taxon>
        <taxon>Spermatophyta</taxon>
        <taxon>Magnoliopsida</taxon>
        <taxon>eudicotyledons</taxon>
        <taxon>Gunneridae</taxon>
        <taxon>Pentapetalae</taxon>
        <taxon>asterids</taxon>
        <taxon>campanulids</taxon>
        <taxon>Asterales</taxon>
        <taxon>Asteraceae</taxon>
        <taxon>Asteroideae</taxon>
        <taxon>Anthemideae</taxon>
        <taxon>Artemisiinae</taxon>
        <taxon>Artemisia</taxon>
    </lineage>
</organism>
<gene>
    <name evidence="8" type="ORF">CTI12_AA331010</name>
</gene>
<dbReference type="InterPro" id="IPR008271">
    <property type="entry name" value="Ser/Thr_kinase_AS"/>
</dbReference>
<dbReference type="GO" id="GO:0004674">
    <property type="term" value="F:protein serine/threonine kinase activity"/>
    <property type="evidence" value="ECO:0007669"/>
    <property type="project" value="UniProtKB-KW"/>
</dbReference>
<name>A0A2U1MXQ6_ARTAN</name>
<dbReference type="InterPro" id="IPR025886">
    <property type="entry name" value="PP2-like"/>
</dbReference>
<keyword evidence="4 8" id="KW-0418">Kinase</keyword>
<keyword evidence="2" id="KW-0808">Transferase</keyword>
<evidence type="ECO:0000256" key="6">
    <source>
        <dbReference type="PROSITE-ProRule" id="PRU10141"/>
    </source>
</evidence>
<dbReference type="GO" id="GO:0005886">
    <property type="term" value="C:plasma membrane"/>
    <property type="evidence" value="ECO:0007669"/>
    <property type="project" value="TreeGrafter"/>
</dbReference>
<dbReference type="PROSITE" id="PS00108">
    <property type="entry name" value="PROTEIN_KINASE_ST"/>
    <property type="match status" value="1"/>
</dbReference>
<keyword evidence="3 6" id="KW-0547">Nucleotide-binding</keyword>
<dbReference type="Pfam" id="PF00069">
    <property type="entry name" value="Pkinase"/>
    <property type="match status" value="1"/>
</dbReference>
<dbReference type="PANTHER" id="PTHR27003">
    <property type="entry name" value="OS07G0166700 PROTEIN"/>
    <property type="match status" value="1"/>
</dbReference>
<dbReference type="SMART" id="SM00220">
    <property type="entry name" value="S_TKc"/>
    <property type="match status" value="1"/>
</dbReference>
<dbReference type="GO" id="GO:0005524">
    <property type="term" value="F:ATP binding"/>
    <property type="evidence" value="ECO:0007669"/>
    <property type="project" value="UniProtKB-UniRule"/>
</dbReference>
<keyword evidence="1" id="KW-0723">Serine/threonine-protein kinase</keyword>
<evidence type="ECO:0000256" key="3">
    <source>
        <dbReference type="ARBA" id="ARBA00022741"/>
    </source>
</evidence>
<sequence>MASFMKEFEHLEIQLEDIKSATNNFDESKVIGTGGFGKVYEGEVSHSKGRGIVALKRLDRKHGQGDPQFWKEIMMLSRYTHENLVSLLGFCNKEGEMVLVYEHASRGSLERHLNDVTLTWRQRIKICLGAAKGLSFLHEPNERQQRVLHCDIKSANILLDDNLNAKVSDLGLSKLGSTGQQYSYIITNAVGTPGYCDPLYMETYQLTKESDVYSFGVVLFEVLIGKQCVENINGTPGYCDPLYMETYQLTKESDVYSFGVVLFEVLIGKQCVENINGQLKVHVPFWKKSYKEKKLDAIVFQGLMQQMDPDSLETFADIAYKCLKRLREERPAMSLVVEKLQESLKLQELHDLKPPKEHEEIVNAAVPPLNYRSLDELKVLLTEGFHVNEGKTWLSITEKGEHIERIYIEACLNPAVIKPKRLTHAYGDIVNSRFPQGRCYKYYSKFKARVRGQYLTPQISYMVNLVFRYSWQPSVNSYNPMRYNVDGEDDTKVFIVYPTHMRQDGWFIAQLYQFTSQHTTTNLQFVFETCWRNLLVAGFEFQPSKEKVELQVFEEYRDIVDDASQSLFYTSLDELKQILSIGIHLNGYKTWLSLNEKGEHCHMISMKDCLIPSEDSTPRYVSDFRSRFRAGLYQTNNKGFKTHVKTHLLSPSVTYTINLAFYASSYGDQAYVDLKYKISREPTTSTVYLANERREDWLYIAELYQFTSDGSIVDLEITFDNHESNLQVEGILFQPLKMVEDQVSKMDKQVENIQTISDSESYTYWEQKLLNDCEEILDLSKDSLQQRITKKEVYSILRKGFPIDNGQQWFAVDKHGKKCLTLSARATWVIDDKNSACESSDESRFGEVLVITGADKFEIKREVKAKVVSPKTTYATYLVFKLPIDQSTFQTPIEVKDGSSDYLSRYSFIYLVSPPQTPIIEQNFDVKTYNPQNRYKGNAIPQQRSDGWMEVEIWKFETKTTTKLISMHLQLKHPCKKDLSGLMVQGIELRPI</sequence>
<evidence type="ECO:0000259" key="7">
    <source>
        <dbReference type="PROSITE" id="PS50011"/>
    </source>
</evidence>
<accession>A0A2U1MXQ6</accession>
<dbReference type="STRING" id="35608.A0A2U1MXQ6"/>
<evidence type="ECO:0000256" key="1">
    <source>
        <dbReference type="ARBA" id="ARBA00022527"/>
    </source>
</evidence>
<evidence type="ECO:0000256" key="2">
    <source>
        <dbReference type="ARBA" id="ARBA00022679"/>
    </source>
</evidence>
<dbReference type="PANTHER" id="PTHR27003:SF338">
    <property type="entry name" value="TYROSINE-PROTEIN KINASE, NON-RECEPTOR JAK_TYK2-RELATED"/>
    <property type="match status" value="1"/>
</dbReference>
<dbReference type="EMBL" id="PKPP01004111">
    <property type="protein sequence ID" value="PWA66030.1"/>
    <property type="molecule type" value="Genomic_DNA"/>
</dbReference>
<dbReference type="GO" id="GO:0009506">
    <property type="term" value="C:plasmodesma"/>
    <property type="evidence" value="ECO:0007669"/>
    <property type="project" value="TreeGrafter"/>
</dbReference>
<dbReference type="PROSITE" id="PS00107">
    <property type="entry name" value="PROTEIN_KINASE_ATP"/>
    <property type="match status" value="1"/>
</dbReference>
<evidence type="ECO:0000313" key="9">
    <source>
        <dbReference type="Proteomes" id="UP000245207"/>
    </source>
</evidence>
<reference evidence="8 9" key="1">
    <citation type="journal article" date="2018" name="Mol. Plant">
        <title>The genome of Artemisia annua provides insight into the evolution of Asteraceae family and artemisinin biosynthesis.</title>
        <authorList>
            <person name="Shen Q."/>
            <person name="Zhang L."/>
            <person name="Liao Z."/>
            <person name="Wang S."/>
            <person name="Yan T."/>
            <person name="Shi P."/>
            <person name="Liu M."/>
            <person name="Fu X."/>
            <person name="Pan Q."/>
            <person name="Wang Y."/>
            <person name="Lv Z."/>
            <person name="Lu X."/>
            <person name="Zhang F."/>
            <person name="Jiang W."/>
            <person name="Ma Y."/>
            <person name="Chen M."/>
            <person name="Hao X."/>
            <person name="Li L."/>
            <person name="Tang Y."/>
            <person name="Lv G."/>
            <person name="Zhou Y."/>
            <person name="Sun X."/>
            <person name="Brodelius P.E."/>
            <person name="Rose J.K.C."/>
            <person name="Tang K."/>
        </authorList>
    </citation>
    <scope>NUCLEOTIDE SEQUENCE [LARGE SCALE GENOMIC DNA]</scope>
    <source>
        <strain evidence="9">cv. Huhao1</strain>
        <tissue evidence="8">Leaf</tissue>
    </source>
</reference>
<dbReference type="InterPro" id="IPR001245">
    <property type="entry name" value="Ser-Thr/Tyr_kinase_cat_dom"/>
</dbReference>
<dbReference type="OrthoDB" id="4062651at2759"/>
<evidence type="ECO:0000313" key="8">
    <source>
        <dbReference type="EMBL" id="PWA66030.1"/>
    </source>
</evidence>
<evidence type="ECO:0000256" key="5">
    <source>
        <dbReference type="ARBA" id="ARBA00022840"/>
    </source>
</evidence>
<dbReference type="PROSITE" id="PS50011">
    <property type="entry name" value="PROTEIN_KINASE_DOM"/>
    <property type="match status" value="1"/>
</dbReference>
<dbReference type="SUPFAM" id="SSF56112">
    <property type="entry name" value="Protein kinase-like (PK-like)"/>
    <property type="match status" value="2"/>
</dbReference>
<keyword evidence="5 6" id="KW-0067">ATP-binding</keyword>
<protein>
    <submittedName>
        <fullName evidence="8">Protein kinase-like domain, Phloem protein 2-like protein</fullName>
    </submittedName>
</protein>
<dbReference type="AlphaFoldDB" id="A0A2U1MXQ6"/>
<evidence type="ECO:0000256" key="4">
    <source>
        <dbReference type="ARBA" id="ARBA00022777"/>
    </source>
</evidence>
<dbReference type="InterPro" id="IPR011009">
    <property type="entry name" value="Kinase-like_dom_sf"/>
</dbReference>
<dbReference type="FunFam" id="3.30.200.20:FF:000039">
    <property type="entry name" value="receptor-like protein kinase FERONIA"/>
    <property type="match status" value="1"/>
</dbReference>
<dbReference type="Gene3D" id="1.10.510.10">
    <property type="entry name" value="Transferase(Phosphotransferase) domain 1"/>
    <property type="match status" value="2"/>
</dbReference>
<dbReference type="Pfam" id="PF07714">
    <property type="entry name" value="PK_Tyr_Ser-Thr"/>
    <property type="match status" value="1"/>
</dbReference>
<feature type="domain" description="Protein kinase" evidence="7">
    <location>
        <begin position="25"/>
        <end position="344"/>
    </location>
</feature>
<comment type="caution">
    <text evidence="8">The sequence shown here is derived from an EMBL/GenBank/DDBJ whole genome shotgun (WGS) entry which is preliminary data.</text>
</comment>